<protein>
    <submittedName>
        <fullName evidence="10">Metalloprotease PmbA</fullName>
    </submittedName>
</protein>
<keyword evidence="6 10" id="KW-0482">Metalloprotease</keyword>
<dbReference type="Gene3D" id="3.30.2290.10">
    <property type="entry name" value="PmbA/TldD superfamily"/>
    <property type="match status" value="1"/>
</dbReference>
<comment type="similarity">
    <text evidence="2">Belongs to the peptidase U62 family.</text>
</comment>
<evidence type="ECO:0000313" key="10">
    <source>
        <dbReference type="EMBL" id="VVV05097.1"/>
    </source>
</evidence>
<feature type="domain" description="Metalloprotease TldD/E central" evidence="9">
    <location>
        <begin position="148"/>
        <end position="255"/>
    </location>
</feature>
<dbReference type="GO" id="GO:0005829">
    <property type="term" value="C:cytosol"/>
    <property type="evidence" value="ECO:0007669"/>
    <property type="project" value="TreeGrafter"/>
</dbReference>
<dbReference type="Pfam" id="PF19289">
    <property type="entry name" value="PmbA_TldD_3rd"/>
    <property type="match status" value="1"/>
</dbReference>
<evidence type="ECO:0000259" key="7">
    <source>
        <dbReference type="Pfam" id="PF01523"/>
    </source>
</evidence>
<evidence type="ECO:0000256" key="5">
    <source>
        <dbReference type="ARBA" id="ARBA00022801"/>
    </source>
</evidence>
<evidence type="ECO:0000256" key="3">
    <source>
        <dbReference type="ARBA" id="ARBA00022490"/>
    </source>
</evidence>
<dbReference type="NCBIfam" id="NF008268">
    <property type="entry name" value="PRK11040.1"/>
    <property type="match status" value="1"/>
</dbReference>
<dbReference type="InterPro" id="IPR045570">
    <property type="entry name" value="Metalloprtase-TldD/E_cen_dom"/>
</dbReference>
<evidence type="ECO:0000256" key="4">
    <source>
        <dbReference type="ARBA" id="ARBA00022670"/>
    </source>
</evidence>
<keyword evidence="4 10" id="KW-0645">Protease</keyword>
<feature type="domain" description="Metalloprotease TldD/E N-terminal" evidence="7">
    <location>
        <begin position="56"/>
        <end position="120"/>
    </location>
</feature>
<dbReference type="Pfam" id="PF01523">
    <property type="entry name" value="PmbA_TldD_1st"/>
    <property type="match status" value="1"/>
</dbReference>
<dbReference type="InterPro" id="IPR035068">
    <property type="entry name" value="TldD/PmbA_N"/>
</dbReference>
<dbReference type="FunFam" id="3.30.2290.10:FF:000002">
    <property type="entry name" value="Metalloprotease PmbA homolog"/>
    <property type="match status" value="1"/>
</dbReference>
<evidence type="ECO:0000259" key="9">
    <source>
        <dbReference type="Pfam" id="PF19290"/>
    </source>
</evidence>
<dbReference type="GO" id="GO:0008237">
    <property type="term" value="F:metallopeptidase activity"/>
    <property type="evidence" value="ECO:0007669"/>
    <property type="project" value="UniProtKB-KW"/>
</dbReference>
<dbReference type="InterPro" id="IPR036059">
    <property type="entry name" value="TldD/PmbA_sf"/>
</dbReference>
<comment type="subcellular location">
    <subcellularLocation>
        <location evidence="1">Cytoplasm</location>
    </subcellularLocation>
</comment>
<sequence>MDNWAQIYHIECYSSKNVYIQSDVMDAKAQMMNQKIELEAAVAKALEMATQHASAAEVAITKTTGISVSTLMGEVENVEFNRDGALGITVYRGHRKGSASTSDLSDKAIEQTVAAALDIANYTSEDPFSGPAPKELMAKNIPDLDLFHPDDPEPDYAAQKAIEAEQAALEYHSSIKQSDGASYDSHYGIKVYGNSHGMLASYPSSRHSISCSVIGVDKNGDMERDYSYTVARHRDDLWDAKKVGLEAAERTVSRLDAKKLETMKVPVMFSADVATGLLGHLVMAISGANLYRKSTFMLDKLNEKILPEWFNVSERPHILKGLASSPFDSEGLYTQDREIITDGVLATYLLTSYAARKLNMTPTGHAGGIHNWFVKSTGQSFDQMLKTMGTGLLVTELMGQGVNTVTGDYSRGAAGFWVENGEIQYPVSEVTIASNLTEMYQNIIAVGNDVETRSQIQTGSILIESMKIAGQ</sequence>
<name>A0A5Q4ZUE3_9GAMM</name>
<reference evidence="10" key="1">
    <citation type="submission" date="2019-09" db="EMBL/GenBank/DDBJ databases">
        <authorList>
            <person name="Hjerde E."/>
        </authorList>
    </citation>
    <scope>NUCLEOTIDE SEQUENCE</scope>
    <source>
        <strain evidence="10">06/09/160</strain>
    </source>
</reference>
<gene>
    <name evidence="10" type="primary">pmbA</name>
    <name evidence="10" type="ORF">AW0309160_02517</name>
</gene>
<organism evidence="10">
    <name type="scientific">Aliivibrio wodanis</name>
    <dbReference type="NCBI Taxonomy" id="80852"/>
    <lineage>
        <taxon>Bacteria</taxon>
        <taxon>Pseudomonadati</taxon>
        <taxon>Pseudomonadota</taxon>
        <taxon>Gammaproteobacteria</taxon>
        <taxon>Vibrionales</taxon>
        <taxon>Vibrionaceae</taxon>
        <taxon>Aliivibrio</taxon>
    </lineage>
</organism>
<dbReference type="InterPro" id="IPR047657">
    <property type="entry name" value="PmbA"/>
</dbReference>
<dbReference type="GO" id="GO:0006508">
    <property type="term" value="P:proteolysis"/>
    <property type="evidence" value="ECO:0007669"/>
    <property type="project" value="UniProtKB-KW"/>
</dbReference>
<keyword evidence="3" id="KW-0963">Cytoplasm</keyword>
<keyword evidence="5" id="KW-0378">Hydrolase</keyword>
<dbReference type="InterPro" id="IPR045569">
    <property type="entry name" value="Metalloprtase-TldD/E_C"/>
</dbReference>
<evidence type="ECO:0000256" key="1">
    <source>
        <dbReference type="ARBA" id="ARBA00004496"/>
    </source>
</evidence>
<dbReference type="AlphaFoldDB" id="A0A5Q4ZUE3"/>
<dbReference type="SUPFAM" id="SSF111283">
    <property type="entry name" value="Putative modulator of DNA gyrase, PmbA/TldD"/>
    <property type="match status" value="1"/>
</dbReference>
<dbReference type="PANTHER" id="PTHR43421:SF1">
    <property type="entry name" value="METALLOPROTEASE PMBA"/>
    <property type="match status" value="1"/>
</dbReference>
<accession>A0A5Q4ZUE3</accession>
<dbReference type="PANTHER" id="PTHR43421">
    <property type="entry name" value="METALLOPROTEASE PMBA"/>
    <property type="match status" value="1"/>
</dbReference>
<dbReference type="InterPro" id="IPR002510">
    <property type="entry name" value="Metalloprtase-TldD/E_N"/>
</dbReference>
<proteinExistence type="inferred from homology"/>
<evidence type="ECO:0000256" key="2">
    <source>
        <dbReference type="ARBA" id="ARBA00005836"/>
    </source>
</evidence>
<dbReference type="EMBL" id="LR721750">
    <property type="protein sequence ID" value="VVV05097.1"/>
    <property type="molecule type" value="Genomic_DNA"/>
</dbReference>
<feature type="domain" description="Metalloprotease TldD/E C-terminal" evidence="8">
    <location>
        <begin position="262"/>
        <end position="470"/>
    </location>
</feature>
<evidence type="ECO:0000259" key="8">
    <source>
        <dbReference type="Pfam" id="PF19289"/>
    </source>
</evidence>
<dbReference type="Pfam" id="PF19290">
    <property type="entry name" value="PmbA_TldD_2nd"/>
    <property type="match status" value="1"/>
</dbReference>
<evidence type="ECO:0000256" key="6">
    <source>
        <dbReference type="ARBA" id="ARBA00023049"/>
    </source>
</evidence>